<dbReference type="SMART" id="SM00388">
    <property type="entry name" value="HisKA"/>
    <property type="match status" value="1"/>
</dbReference>
<dbReference type="Pfam" id="PF03707">
    <property type="entry name" value="MHYT"/>
    <property type="match status" value="1"/>
</dbReference>
<dbReference type="InterPro" id="IPR035965">
    <property type="entry name" value="PAS-like_dom_sf"/>
</dbReference>
<evidence type="ECO:0000256" key="9">
    <source>
        <dbReference type="SAM" id="Phobius"/>
    </source>
</evidence>
<dbReference type="Gene3D" id="1.10.287.130">
    <property type="match status" value="1"/>
</dbReference>
<evidence type="ECO:0000256" key="2">
    <source>
        <dbReference type="ARBA" id="ARBA00012438"/>
    </source>
</evidence>
<keyword evidence="6" id="KW-0418">Kinase</keyword>
<keyword evidence="7" id="KW-0067">ATP-binding</keyword>
<dbReference type="PROSITE" id="PS50109">
    <property type="entry name" value="HIS_KIN"/>
    <property type="match status" value="1"/>
</dbReference>
<evidence type="ECO:0000256" key="4">
    <source>
        <dbReference type="ARBA" id="ARBA00022679"/>
    </source>
</evidence>
<dbReference type="Gene3D" id="3.30.565.10">
    <property type="entry name" value="Histidine kinase-like ATPase, C-terminal domain"/>
    <property type="match status" value="1"/>
</dbReference>
<dbReference type="GO" id="GO:0005524">
    <property type="term" value="F:ATP binding"/>
    <property type="evidence" value="ECO:0007669"/>
    <property type="project" value="UniProtKB-KW"/>
</dbReference>
<dbReference type="InterPro" id="IPR004358">
    <property type="entry name" value="Sig_transdc_His_kin-like_C"/>
</dbReference>
<dbReference type="PANTHER" id="PTHR43065:SF34">
    <property type="entry name" value="SPORULATION KINASE A"/>
    <property type="match status" value="1"/>
</dbReference>
<evidence type="ECO:0000313" key="14">
    <source>
        <dbReference type="Proteomes" id="UP000288024"/>
    </source>
</evidence>
<organism evidence="13 14">
    <name type="scientific">Niallia taxi</name>
    <dbReference type="NCBI Taxonomy" id="2499688"/>
    <lineage>
        <taxon>Bacteria</taxon>
        <taxon>Bacillati</taxon>
        <taxon>Bacillota</taxon>
        <taxon>Bacilli</taxon>
        <taxon>Bacillales</taxon>
        <taxon>Bacillaceae</taxon>
        <taxon>Niallia</taxon>
    </lineage>
</organism>
<dbReference type="EMBL" id="RZTZ01000015">
    <property type="protein sequence ID" value="RVT57738.1"/>
    <property type="molecule type" value="Genomic_DNA"/>
</dbReference>
<dbReference type="GO" id="GO:0000155">
    <property type="term" value="F:phosphorelay sensor kinase activity"/>
    <property type="evidence" value="ECO:0007669"/>
    <property type="project" value="InterPro"/>
</dbReference>
<evidence type="ECO:0000256" key="3">
    <source>
        <dbReference type="ARBA" id="ARBA00022553"/>
    </source>
</evidence>
<dbReference type="SMART" id="SM00086">
    <property type="entry name" value="PAC"/>
    <property type="match status" value="2"/>
</dbReference>
<accession>A0A437K4Z5</accession>
<reference evidence="13 14" key="1">
    <citation type="submission" date="2019-01" db="EMBL/GenBank/DDBJ databases">
        <title>Bacillus sp. M5HDSG1-1, whole genome shotgun sequence.</title>
        <authorList>
            <person name="Tuo L."/>
        </authorList>
    </citation>
    <scope>NUCLEOTIDE SEQUENCE [LARGE SCALE GENOMIC DNA]</scope>
    <source>
        <strain evidence="13 14">M5HDSG1-1</strain>
    </source>
</reference>
<evidence type="ECO:0000256" key="1">
    <source>
        <dbReference type="ARBA" id="ARBA00000085"/>
    </source>
</evidence>
<dbReference type="CDD" id="cd00130">
    <property type="entry name" value="PAS"/>
    <property type="match status" value="2"/>
</dbReference>
<dbReference type="Pfam" id="PF13426">
    <property type="entry name" value="PAS_9"/>
    <property type="match status" value="2"/>
</dbReference>
<keyword evidence="9" id="KW-0812">Transmembrane</keyword>
<dbReference type="InterPro" id="IPR003594">
    <property type="entry name" value="HATPase_dom"/>
</dbReference>
<dbReference type="Gene3D" id="3.30.450.20">
    <property type="entry name" value="PAS domain"/>
    <property type="match status" value="2"/>
</dbReference>
<feature type="transmembrane region" description="Helical" evidence="9">
    <location>
        <begin position="172"/>
        <end position="195"/>
    </location>
</feature>
<dbReference type="PROSITE" id="PS50112">
    <property type="entry name" value="PAS"/>
    <property type="match status" value="2"/>
</dbReference>
<dbReference type="AlphaFoldDB" id="A0A437K4Z5"/>
<keyword evidence="14" id="KW-1185">Reference proteome</keyword>
<feature type="domain" description="Histidine kinase" evidence="10">
    <location>
        <begin position="508"/>
        <end position="713"/>
    </location>
</feature>
<feature type="transmembrane region" description="Helical" evidence="9">
    <location>
        <begin position="6"/>
        <end position="30"/>
    </location>
</feature>
<feature type="transmembrane region" description="Helical" evidence="9">
    <location>
        <begin position="210"/>
        <end position="233"/>
    </location>
</feature>
<keyword evidence="8" id="KW-0902">Two-component regulatory system</keyword>
<dbReference type="InterPro" id="IPR001610">
    <property type="entry name" value="PAC"/>
</dbReference>
<feature type="domain" description="PAS" evidence="11">
    <location>
        <begin position="385"/>
        <end position="416"/>
    </location>
</feature>
<dbReference type="Pfam" id="PF02518">
    <property type="entry name" value="HATPase_c"/>
    <property type="match status" value="1"/>
</dbReference>
<feature type="transmembrane region" description="Helical" evidence="9">
    <location>
        <begin position="141"/>
        <end position="160"/>
    </location>
</feature>
<gene>
    <name evidence="13" type="ORF">EM808_23605</name>
</gene>
<feature type="transmembrane region" description="Helical" evidence="9">
    <location>
        <begin position="76"/>
        <end position="95"/>
    </location>
</feature>
<dbReference type="Pfam" id="PF00512">
    <property type="entry name" value="HisKA"/>
    <property type="match status" value="1"/>
</dbReference>
<keyword evidence="5" id="KW-0547">Nucleotide-binding</keyword>
<evidence type="ECO:0000259" key="10">
    <source>
        <dbReference type="PROSITE" id="PS50109"/>
    </source>
</evidence>
<feature type="transmembrane region" description="Helical" evidence="9">
    <location>
        <begin position="42"/>
        <end position="64"/>
    </location>
</feature>
<dbReference type="PROSITE" id="PS50113">
    <property type="entry name" value="PAC"/>
    <property type="match status" value="2"/>
</dbReference>
<keyword evidence="4" id="KW-0808">Transferase</keyword>
<keyword evidence="9" id="KW-1133">Transmembrane helix</keyword>
<name>A0A437K4Z5_9BACI</name>
<protein>
    <recommendedName>
        <fullName evidence="2">histidine kinase</fullName>
        <ecNumber evidence="2">2.7.13.3</ecNumber>
    </recommendedName>
</protein>
<comment type="catalytic activity">
    <reaction evidence="1">
        <text>ATP + protein L-histidine = ADP + protein N-phospho-L-histidine.</text>
        <dbReference type="EC" id="2.7.13.3"/>
    </reaction>
</comment>
<dbReference type="InterPro" id="IPR000700">
    <property type="entry name" value="PAS-assoc_C"/>
</dbReference>
<sequence length="718" mass="81420">MGGSILYNSILVFISIILIYMASYTSFDLFQLVKASEKNSRFLFLASTFSLGFGFWVMSFVILMANNIYATATYDIPIATLSMLIGICFAGMAFYSMLDKENNKHRIYVSSLFFSFSMLSVFVLGLYSIGNSVQAENIPAIIISFLLLFSGFCFSVKLSFYPNKNSKIKQSIIRPFCSFIITSVCFVSHLILMFGMTPIEYDPSHYDDSFIVYVVLFITILILGGLIGTSTLIREKLAVNDINVRDMQHALDESSIVAFTDKNGMITYVNDKFVEISKYSRSELLGQNHRIINSGYHSPEFFKELWKTISSGNIWKGEIRNKAKDGSHYWVDTVIVPFMNKKGEPYQYVSIRRDISEQKQDQLRIKEMVQEVSDIKFALDQSSIIAFTDKRGIISNVNDKFCRISGYTSEELIGQTHRIVNSGYHSAAFFEELWNTISTGNVWKGEIRNKAKNGSYYWVDTTIIPFMDKQNKPFKYLAIRNDITEKKRTEEILHRQDKLAAVGQLAAGIAHEIRNPLTSIKGYTEFLSMDETGKDRQELFSIVLEEIERVNSIVEEFMVLSKPTAASLQKKEIIPIITNVLSVLDYQLRKSKITTQLTFDDSESLVECDENKLKQVFLNFIKNAVEAMPNGGNLLIAVKSSEEIKVEIKDNGVGMTEEQLQKIGEPFFTTKNDGTGLGLLVSFKIIESFKGKVYIESEKNKGTSFHISFPKANNTLGE</sequence>
<evidence type="ECO:0000256" key="5">
    <source>
        <dbReference type="ARBA" id="ARBA00022741"/>
    </source>
</evidence>
<dbReference type="InterPro" id="IPR036097">
    <property type="entry name" value="HisK_dim/P_sf"/>
</dbReference>
<evidence type="ECO:0000256" key="7">
    <source>
        <dbReference type="ARBA" id="ARBA00022840"/>
    </source>
</evidence>
<dbReference type="Proteomes" id="UP000288024">
    <property type="component" value="Unassembled WGS sequence"/>
</dbReference>
<dbReference type="InterPro" id="IPR005467">
    <property type="entry name" value="His_kinase_dom"/>
</dbReference>
<dbReference type="EC" id="2.7.13.3" evidence="2"/>
<dbReference type="CDD" id="cd00082">
    <property type="entry name" value="HisKA"/>
    <property type="match status" value="1"/>
</dbReference>
<dbReference type="SUPFAM" id="SSF55874">
    <property type="entry name" value="ATPase domain of HSP90 chaperone/DNA topoisomerase II/histidine kinase"/>
    <property type="match status" value="1"/>
</dbReference>
<feature type="domain" description="PAS" evidence="11">
    <location>
        <begin position="243"/>
        <end position="288"/>
    </location>
</feature>
<proteinExistence type="predicted"/>
<dbReference type="SUPFAM" id="SSF55785">
    <property type="entry name" value="PYP-like sensor domain (PAS domain)"/>
    <property type="match status" value="2"/>
</dbReference>
<dbReference type="InterPro" id="IPR005330">
    <property type="entry name" value="MHYT_dom"/>
</dbReference>
<dbReference type="SMART" id="SM00091">
    <property type="entry name" value="PAS"/>
    <property type="match status" value="2"/>
</dbReference>
<dbReference type="NCBIfam" id="TIGR00229">
    <property type="entry name" value="sensory_box"/>
    <property type="match status" value="2"/>
</dbReference>
<dbReference type="PRINTS" id="PR00344">
    <property type="entry name" value="BCTRLSENSOR"/>
</dbReference>
<feature type="domain" description="PAC" evidence="12">
    <location>
        <begin position="443"/>
        <end position="495"/>
    </location>
</feature>
<dbReference type="SMART" id="SM00387">
    <property type="entry name" value="HATPase_c"/>
    <property type="match status" value="1"/>
</dbReference>
<dbReference type="SUPFAM" id="SSF47384">
    <property type="entry name" value="Homodimeric domain of signal transducing histidine kinase"/>
    <property type="match status" value="1"/>
</dbReference>
<evidence type="ECO:0000256" key="8">
    <source>
        <dbReference type="ARBA" id="ARBA00023012"/>
    </source>
</evidence>
<keyword evidence="3" id="KW-0597">Phosphoprotein</keyword>
<evidence type="ECO:0000259" key="12">
    <source>
        <dbReference type="PROSITE" id="PS50113"/>
    </source>
</evidence>
<dbReference type="InterPro" id="IPR003661">
    <property type="entry name" value="HisK_dim/P_dom"/>
</dbReference>
<feature type="transmembrane region" description="Helical" evidence="9">
    <location>
        <begin position="107"/>
        <end position="129"/>
    </location>
</feature>
<dbReference type="InterPro" id="IPR000014">
    <property type="entry name" value="PAS"/>
</dbReference>
<feature type="domain" description="PAC" evidence="12">
    <location>
        <begin position="315"/>
        <end position="367"/>
    </location>
</feature>
<dbReference type="PANTHER" id="PTHR43065">
    <property type="entry name" value="SENSOR HISTIDINE KINASE"/>
    <property type="match status" value="1"/>
</dbReference>
<dbReference type="InterPro" id="IPR036890">
    <property type="entry name" value="HATPase_C_sf"/>
</dbReference>
<keyword evidence="9" id="KW-0472">Membrane</keyword>
<evidence type="ECO:0000256" key="6">
    <source>
        <dbReference type="ARBA" id="ARBA00022777"/>
    </source>
</evidence>
<evidence type="ECO:0000259" key="11">
    <source>
        <dbReference type="PROSITE" id="PS50112"/>
    </source>
</evidence>
<evidence type="ECO:0000313" key="13">
    <source>
        <dbReference type="EMBL" id="RVT57738.1"/>
    </source>
</evidence>
<comment type="caution">
    <text evidence="13">The sequence shown here is derived from an EMBL/GenBank/DDBJ whole genome shotgun (WGS) entry which is preliminary data.</text>
</comment>